<name>A0A0E9VR68_ANGAN</name>
<proteinExistence type="predicted"/>
<reference evidence="1" key="1">
    <citation type="submission" date="2014-11" db="EMBL/GenBank/DDBJ databases">
        <authorList>
            <person name="Amaro Gonzalez C."/>
        </authorList>
    </citation>
    <scope>NUCLEOTIDE SEQUENCE</scope>
</reference>
<evidence type="ECO:0000313" key="1">
    <source>
        <dbReference type="EMBL" id="JAH79753.1"/>
    </source>
</evidence>
<reference evidence="1" key="2">
    <citation type="journal article" date="2015" name="Fish Shellfish Immunol.">
        <title>Early steps in the European eel (Anguilla anguilla)-Vibrio vulnificus interaction in the gills: Role of the RtxA13 toxin.</title>
        <authorList>
            <person name="Callol A."/>
            <person name="Pajuelo D."/>
            <person name="Ebbesson L."/>
            <person name="Teles M."/>
            <person name="MacKenzie S."/>
            <person name="Amaro C."/>
        </authorList>
    </citation>
    <scope>NUCLEOTIDE SEQUENCE</scope>
</reference>
<organism evidence="1">
    <name type="scientific">Anguilla anguilla</name>
    <name type="common">European freshwater eel</name>
    <name type="synonym">Muraena anguilla</name>
    <dbReference type="NCBI Taxonomy" id="7936"/>
    <lineage>
        <taxon>Eukaryota</taxon>
        <taxon>Metazoa</taxon>
        <taxon>Chordata</taxon>
        <taxon>Craniata</taxon>
        <taxon>Vertebrata</taxon>
        <taxon>Euteleostomi</taxon>
        <taxon>Actinopterygii</taxon>
        <taxon>Neopterygii</taxon>
        <taxon>Teleostei</taxon>
        <taxon>Anguilliformes</taxon>
        <taxon>Anguillidae</taxon>
        <taxon>Anguilla</taxon>
    </lineage>
</organism>
<sequence length="18" mass="2343">MQFCFLFQKKKQRIIMRP</sequence>
<dbReference type="EMBL" id="GBXM01028824">
    <property type="protein sequence ID" value="JAH79753.1"/>
    <property type="molecule type" value="Transcribed_RNA"/>
</dbReference>
<accession>A0A0E9VR68</accession>
<protein>
    <submittedName>
        <fullName evidence="1">Uncharacterized protein</fullName>
    </submittedName>
</protein>
<dbReference type="AlphaFoldDB" id="A0A0E9VR68"/>